<accession>A0A4D9CRG3</accession>
<comment type="similarity">
    <text evidence="2">Belongs to the UDPGP type 1 family.</text>
</comment>
<dbReference type="EMBL" id="SDOX01000122">
    <property type="protein sequence ID" value="TFJ81831.1"/>
    <property type="molecule type" value="Genomic_DNA"/>
</dbReference>
<dbReference type="AlphaFoldDB" id="A0A4D9CRG3"/>
<keyword evidence="5" id="KW-0548">Nucleotidyltransferase</keyword>
<dbReference type="InterPro" id="IPR002618">
    <property type="entry name" value="UDPGP_fam"/>
</dbReference>
<keyword evidence="4" id="KW-0808">Transferase</keyword>
<evidence type="ECO:0000256" key="3">
    <source>
        <dbReference type="ARBA" id="ARBA00012457"/>
    </source>
</evidence>
<dbReference type="SUPFAM" id="SSF53448">
    <property type="entry name" value="Nucleotide-diphospho-sugar transferases"/>
    <property type="match status" value="1"/>
</dbReference>
<evidence type="ECO:0000256" key="1">
    <source>
        <dbReference type="ARBA" id="ARBA00005208"/>
    </source>
</evidence>
<dbReference type="PANTHER" id="PTHR11952">
    <property type="entry name" value="UDP- GLUCOSE PYROPHOSPHORYLASE"/>
    <property type="match status" value="1"/>
</dbReference>
<dbReference type="InterPro" id="IPR039741">
    <property type="entry name" value="UDP-sugar_pyrophosphorylase"/>
</dbReference>
<dbReference type="GO" id="GO:0006048">
    <property type="term" value="P:UDP-N-acetylglucosamine biosynthetic process"/>
    <property type="evidence" value="ECO:0007669"/>
    <property type="project" value="TreeGrafter"/>
</dbReference>
<dbReference type="InterPro" id="IPR029044">
    <property type="entry name" value="Nucleotide-diphossugar_trans"/>
</dbReference>
<gene>
    <name evidence="8" type="ORF">NSK_007078</name>
</gene>
<dbReference type="EC" id="2.7.7.23" evidence="3"/>
<keyword evidence="9" id="KW-1185">Reference proteome</keyword>
<sequence length="564" mass="60800">MVQLQVKVKKKGNRLDRHDRSGFSVAFPGDKVSHESSSPPFQFPGFRMPHDHDVAERIARVRIALRDACQDHVLSYVDAGLATPEETASLLTQIETLDLPELNRIFNGLGIEPSASVAAAAGNDEIAPLSDLASADTTSPALLREWEDMGLDAIGHGKVAALVLSGGQGTRLGFDGPKGMYDIGLPSGKSIFQLLAERILRVSALAAERFLRSPEGKDCPNEGSTRKHIPFYVMTSPLNHEKTQDFFKENNYFGLCPADVFFFRQGTMPCFDLKGKLLLESPTSLAQAPDGNGGIYPSLARTGALADMRARGIEAFHVFSVDNVLIKVADPTFLGFCLARKSDCGNMVVWKKAAEEKVGVMVRKNGRPAVVEYSEMDTSMTTLREAGKAGEEGKLVYGAGNICSHFLTLDFVENVVLPRFGAVYHAARKMIPALPTSFASTSPVPVTEKVAGVKLEAFIFDVLPFSERVALWEVRREDAFVPVKDAPGSGSDTPERARDMLSAEAVRWVGRAGGKVVGQGEGGGEEGRGGEGSEISPLVSYRGEGLGGRVGGMEVTLPIRFLDV</sequence>
<evidence type="ECO:0000256" key="5">
    <source>
        <dbReference type="ARBA" id="ARBA00022695"/>
    </source>
</evidence>
<dbReference type="PANTHER" id="PTHR11952:SF2">
    <property type="entry name" value="LD24639P"/>
    <property type="match status" value="1"/>
</dbReference>
<comment type="catalytic activity">
    <reaction evidence="6">
        <text>N-acetyl-alpha-D-glucosamine 1-phosphate + UTP + H(+) = UDP-N-acetyl-alpha-D-glucosamine + diphosphate</text>
        <dbReference type="Rhea" id="RHEA:13509"/>
        <dbReference type="ChEBI" id="CHEBI:15378"/>
        <dbReference type="ChEBI" id="CHEBI:33019"/>
        <dbReference type="ChEBI" id="CHEBI:46398"/>
        <dbReference type="ChEBI" id="CHEBI:57705"/>
        <dbReference type="ChEBI" id="CHEBI:57776"/>
        <dbReference type="EC" id="2.7.7.23"/>
    </reaction>
</comment>
<proteinExistence type="inferred from homology"/>
<dbReference type="Gene3D" id="3.90.550.10">
    <property type="entry name" value="Spore Coat Polysaccharide Biosynthesis Protein SpsA, Chain A"/>
    <property type="match status" value="1"/>
</dbReference>
<feature type="region of interest" description="Disordered" evidence="7">
    <location>
        <begin position="515"/>
        <end position="536"/>
    </location>
</feature>
<evidence type="ECO:0000313" key="8">
    <source>
        <dbReference type="EMBL" id="TFJ81831.1"/>
    </source>
</evidence>
<protein>
    <recommendedName>
        <fullName evidence="3">UDP-N-acetylglucosamine diphosphorylase</fullName>
        <ecNumber evidence="3">2.7.7.23</ecNumber>
    </recommendedName>
</protein>
<dbReference type="CDD" id="cd04193">
    <property type="entry name" value="UDPGlcNAc_PPase"/>
    <property type="match status" value="1"/>
</dbReference>
<evidence type="ECO:0000256" key="4">
    <source>
        <dbReference type="ARBA" id="ARBA00022679"/>
    </source>
</evidence>
<evidence type="ECO:0000256" key="6">
    <source>
        <dbReference type="ARBA" id="ARBA00048493"/>
    </source>
</evidence>
<organism evidence="8 9">
    <name type="scientific">Nannochloropsis salina CCMP1776</name>
    <dbReference type="NCBI Taxonomy" id="1027361"/>
    <lineage>
        <taxon>Eukaryota</taxon>
        <taxon>Sar</taxon>
        <taxon>Stramenopiles</taxon>
        <taxon>Ochrophyta</taxon>
        <taxon>Eustigmatophyceae</taxon>
        <taxon>Eustigmatales</taxon>
        <taxon>Monodopsidaceae</taxon>
        <taxon>Microchloropsis</taxon>
        <taxon>Microchloropsis salina</taxon>
    </lineage>
</organism>
<evidence type="ECO:0000256" key="7">
    <source>
        <dbReference type="SAM" id="MobiDB-lite"/>
    </source>
</evidence>
<dbReference type="Pfam" id="PF01704">
    <property type="entry name" value="UDPGP"/>
    <property type="match status" value="1"/>
</dbReference>
<name>A0A4D9CRG3_9STRA</name>
<comment type="pathway">
    <text evidence="1">Nucleotide-sugar biosynthesis; UDP-N-acetyl-alpha-D-glucosamine biosynthesis; UDP-N-acetyl-alpha-D-glucosamine from N-acetyl-alpha-D-glucosamine 1-phosphate: step 1/1.</text>
</comment>
<comment type="caution">
    <text evidence="8">The sequence shown here is derived from an EMBL/GenBank/DDBJ whole genome shotgun (WGS) entry which is preliminary data.</text>
</comment>
<dbReference type="GO" id="GO:0003977">
    <property type="term" value="F:UDP-N-acetylglucosamine diphosphorylase activity"/>
    <property type="evidence" value="ECO:0007669"/>
    <property type="project" value="UniProtKB-EC"/>
</dbReference>
<dbReference type="OrthoDB" id="532420at2759"/>
<evidence type="ECO:0000256" key="2">
    <source>
        <dbReference type="ARBA" id="ARBA00010401"/>
    </source>
</evidence>
<dbReference type="Proteomes" id="UP000355283">
    <property type="component" value="Unassembled WGS sequence"/>
</dbReference>
<evidence type="ECO:0000313" key="9">
    <source>
        <dbReference type="Proteomes" id="UP000355283"/>
    </source>
</evidence>
<reference evidence="8 9" key="1">
    <citation type="submission" date="2019-01" db="EMBL/GenBank/DDBJ databases">
        <title>Nuclear Genome Assembly of the Microalgal Biofuel strain Nannochloropsis salina CCMP1776.</title>
        <authorList>
            <person name="Hovde B."/>
        </authorList>
    </citation>
    <scope>NUCLEOTIDE SEQUENCE [LARGE SCALE GENOMIC DNA]</scope>
    <source>
        <strain evidence="8 9">CCMP1776</strain>
    </source>
</reference>